<organism evidence="3 4">
    <name type="scientific">Pristionchus mayeri</name>
    <dbReference type="NCBI Taxonomy" id="1317129"/>
    <lineage>
        <taxon>Eukaryota</taxon>
        <taxon>Metazoa</taxon>
        <taxon>Ecdysozoa</taxon>
        <taxon>Nematoda</taxon>
        <taxon>Chromadorea</taxon>
        <taxon>Rhabditida</taxon>
        <taxon>Rhabditina</taxon>
        <taxon>Diplogasteromorpha</taxon>
        <taxon>Diplogasteroidea</taxon>
        <taxon>Neodiplogasteridae</taxon>
        <taxon>Pristionchus</taxon>
    </lineage>
</organism>
<feature type="region of interest" description="Disordered" evidence="2">
    <location>
        <begin position="250"/>
        <end position="283"/>
    </location>
</feature>
<dbReference type="InterPro" id="IPR024055">
    <property type="entry name" value="TIF2_asu_C"/>
</dbReference>
<dbReference type="Proteomes" id="UP001328107">
    <property type="component" value="Unassembled WGS sequence"/>
</dbReference>
<dbReference type="PANTHER" id="PTHR10602:SF0">
    <property type="entry name" value="EUKARYOTIC TRANSLATION INITIATION FACTOR 2 SUBUNIT 1"/>
    <property type="match status" value="1"/>
</dbReference>
<accession>A0AAN5CXD7</accession>
<dbReference type="AlphaFoldDB" id="A0AAN5CXD7"/>
<dbReference type="Pfam" id="PF07541">
    <property type="entry name" value="EIF_2_alpha"/>
    <property type="match status" value="1"/>
</dbReference>
<sequence>GTSPSSRAAIKMVLQCRFYASPLPDVEDIVMVNFKKIANMGAYVQLLEYGNKGYIDLSKRRVYTADLLQYQERYAKAKVVNKILGEMAEELGYKKKEQLEDLYTRTAWYFDLKENRRAASYDVFKKALFDPTVLDECDITDDVKEKLIEKIRCGLNHLIISIRADIEVSCFTYEGIEAVKEALVEGKKCSIRGSPVKITLISSPHFAVTSSMIGDLESEKKEGLASVQACLNAIKEAIEKKGGNFRIKEPVRVDSGCEPKTAQDDAQDEGNEVGRREGRETEE</sequence>
<gene>
    <name evidence="3" type="ORF">PMAYCL1PPCAC_22893</name>
</gene>
<dbReference type="Gene3D" id="2.40.50.140">
    <property type="entry name" value="Nucleic acid-binding proteins"/>
    <property type="match status" value="1"/>
</dbReference>
<dbReference type="InterPro" id="IPR024054">
    <property type="entry name" value="TIF2_asu_middle_sf"/>
</dbReference>
<name>A0AAN5CXD7_9BILA</name>
<dbReference type="InterPro" id="IPR012340">
    <property type="entry name" value="NA-bd_OB-fold"/>
</dbReference>
<dbReference type="InterPro" id="IPR011488">
    <property type="entry name" value="TIF_2_asu"/>
</dbReference>
<dbReference type="Gene3D" id="3.30.70.1130">
    <property type="entry name" value="EIF_2_alpha"/>
    <property type="match status" value="1"/>
</dbReference>
<feature type="compositionally biased region" description="Basic and acidic residues" evidence="2">
    <location>
        <begin position="272"/>
        <end position="283"/>
    </location>
</feature>
<evidence type="ECO:0000256" key="2">
    <source>
        <dbReference type="SAM" id="MobiDB-lite"/>
    </source>
</evidence>
<dbReference type="PANTHER" id="PTHR10602">
    <property type="entry name" value="EUKARYOTIC TRANSLATION INITIATION FACTOR 2 SUBUNIT 1"/>
    <property type="match status" value="1"/>
</dbReference>
<keyword evidence="1" id="KW-0648">Protein biosynthesis</keyword>
<dbReference type="GO" id="GO:0033290">
    <property type="term" value="C:eukaryotic 48S preinitiation complex"/>
    <property type="evidence" value="ECO:0007669"/>
    <property type="project" value="TreeGrafter"/>
</dbReference>
<reference evidence="4" key="1">
    <citation type="submission" date="2022-10" db="EMBL/GenBank/DDBJ databases">
        <title>Genome assembly of Pristionchus species.</title>
        <authorList>
            <person name="Yoshida K."/>
            <person name="Sommer R.J."/>
        </authorList>
    </citation>
    <scope>NUCLEOTIDE SEQUENCE [LARGE SCALE GENOMIC DNA]</scope>
    <source>
        <strain evidence="4">RS5460</strain>
    </source>
</reference>
<evidence type="ECO:0000313" key="4">
    <source>
        <dbReference type="Proteomes" id="UP001328107"/>
    </source>
</evidence>
<evidence type="ECO:0000313" key="3">
    <source>
        <dbReference type="EMBL" id="GMR52698.1"/>
    </source>
</evidence>
<evidence type="ECO:0000256" key="1">
    <source>
        <dbReference type="ARBA" id="ARBA00022917"/>
    </source>
</evidence>
<protein>
    <recommendedName>
        <fullName evidence="5">Eukaryotic translation initiation factor 2 alpha subunit</fullName>
    </recommendedName>
</protein>
<dbReference type="SUPFAM" id="SSF110993">
    <property type="entry name" value="eIF-2-alpha, C-terminal domain"/>
    <property type="match status" value="1"/>
</dbReference>
<dbReference type="GO" id="GO:0003743">
    <property type="term" value="F:translation initiation factor activity"/>
    <property type="evidence" value="ECO:0007669"/>
    <property type="project" value="InterPro"/>
</dbReference>
<comment type="caution">
    <text evidence="3">The sequence shown here is derived from an EMBL/GenBank/DDBJ whole genome shotgun (WGS) entry which is preliminary data.</text>
</comment>
<dbReference type="GO" id="GO:0005850">
    <property type="term" value="C:eukaryotic translation initiation factor 2 complex"/>
    <property type="evidence" value="ECO:0007669"/>
    <property type="project" value="TreeGrafter"/>
</dbReference>
<proteinExistence type="predicted"/>
<dbReference type="GO" id="GO:0003723">
    <property type="term" value="F:RNA binding"/>
    <property type="evidence" value="ECO:0007669"/>
    <property type="project" value="InterPro"/>
</dbReference>
<dbReference type="SUPFAM" id="SSF116742">
    <property type="entry name" value="eIF2alpha middle domain-like"/>
    <property type="match status" value="1"/>
</dbReference>
<keyword evidence="4" id="KW-1185">Reference proteome</keyword>
<evidence type="ECO:0008006" key="5">
    <source>
        <dbReference type="Google" id="ProtNLM"/>
    </source>
</evidence>
<dbReference type="EMBL" id="BTRK01000005">
    <property type="protein sequence ID" value="GMR52698.1"/>
    <property type="molecule type" value="Genomic_DNA"/>
</dbReference>
<feature type="compositionally biased region" description="Basic and acidic residues" evidence="2">
    <location>
        <begin position="250"/>
        <end position="263"/>
    </location>
</feature>
<feature type="non-terminal residue" evidence="3">
    <location>
        <position position="1"/>
    </location>
</feature>
<dbReference type="Gene3D" id="1.10.150.190">
    <property type="entry name" value="Translation initiation factor 2, subunit 1, domain 2"/>
    <property type="match status" value="1"/>
</dbReference>
<dbReference type="GO" id="GO:0043022">
    <property type="term" value="F:ribosome binding"/>
    <property type="evidence" value="ECO:0007669"/>
    <property type="project" value="TreeGrafter"/>
</dbReference>